<proteinExistence type="predicted"/>
<feature type="transmembrane region" description="Helical" evidence="1">
    <location>
        <begin position="60"/>
        <end position="78"/>
    </location>
</feature>
<dbReference type="EMBL" id="CAUJNA010000232">
    <property type="protein sequence ID" value="CAJ1374116.1"/>
    <property type="molecule type" value="Genomic_DNA"/>
</dbReference>
<keyword evidence="1" id="KW-1133">Transmembrane helix</keyword>
<evidence type="ECO:0008006" key="4">
    <source>
        <dbReference type="Google" id="ProtNLM"/>
    </source>
</evidence>
<keyword evidence="1" id="KW-0812">Transmembrane</keyword>
<feature type="transmembrane region" description="Helical" evidence="1">
    <location>
        <begin position="150"/>
        <end position="171"/>
    </location>
</feature>
<dbReference type="PANTHER" id="PTHR31102">
    <property type="match status" value="1"/>
</dbReference>
<reference evidence="2" key="1">
    <citation type="submission" date="2023-08" db="EMBL/GenBank/DDBJ databases">
        <authorList>
            <person name="Chen Y."/>
            <person name="Shah S."/>
            <person name="Dougan E. K."/>
            <person name="Thang M."/>
            <person name="Chan C."/>
        </authorList>
    </citation>
    <scope>NUCLEOTIDE SEQUENCE</scope>
</reference>
<sequence>MTATYSYPVPLGIAYILLAGCVIRALFVYMHLPASVGVMLSGFIFRHFFQSDLFFARDELQALAFFLVLLIAGLEIRFSHLKGHIFVMAVLPAACEILGIAAYAILVMHYTKVQGLVLGTVLVAMGDGLVIPKMQEFGQRFPKHELPRLVFTWAPLEASFALTTFGVLTGFASPAHTDPAPAGTILFANAFRLLATAGMGAVLGGVGAFCIKHRTKIGMFNGSTTEGLLMLLATALIGFALGKGDSGHELVPMGFASGSMFQPELLVIITGTVFASVCDTDSLHNLEHALGQVWVLGQIVLFSMLGSKTAPDFLPQLGRLLPVMVTGLVMRFIGVALGILMTLHSRKRPLWAALPDTIFCFLCTLPRATIQGALGGVPKKQHFFYTGYSNDGLVTDYIFTAAQLYVLCYSVIGMILLNTFGPRLLQYTESAERTEQTDKALPSEDLEVQNKLLEQRSSREILPAPGLYEVGLESPASDSWGGEGMHSFEASAHHAPRVEKLPGWTATPTADMSEQRPRPHEIGVLGLLPKRMEVTVPQNHDANEPLRITDWDIRLDLSPKKSRRPGDRETISFGPEADFLVRVPASPKERHYDFLLGGKHVSKIRIKVPANCSRLKLYPDALMVDISAAAPGKCVVFKHPVASHPAAPYWLRVIVPDKMPETRILPVRLPSVQYRSMPAHSLSCGPSELWDEVCMEFEEILESIWRLWRWLWGGC</sequence>
<comment type="caution">
    <text evidence="2">The sequence shown here is derived from an EMBL/GenBank/DDBJ whole genome shotgun (WGS) entry which is preliminary data.</text>
</comment>
<feature type="transmembrane region" description="Helical" evidence="1">
    <location>
        <begin position="191"/>
        <end position="211"/>
    </location>
</feature>
<feature type="transmembrane region" description="Helical" evidence="1">
    <location>
        <begin position="85"/>
        <end position="107"/>
    </location>
</feature>
<feature type="transmembrane region" description="Helical" evidence="1">
    <location>
        <begin position="319"/>
        <end position="343"/>
    </location>
</feature>
<feature type="transmembrane region" description="Helical" evidence="1">
    <location>
        <begin position="289"/>
        <end position="307"/>
    </location>
</feature>
<keyword evidence="1" id="KW-0472">Membrane</keyword>
<keyword evidence="3" id="KW-1185">Reference proteome</keyword>
<feature type="transmembrane region" description="Helical" evidence="1">
    <location>
        <begin position="223"/>
        <end position="241"/>
    </location>
</feature>
<dbReference type="GO" id="GO:0098662">
    <property type="term" value="P:inorganic cation transmembrane transport"/>
    <property type="evidence" value="ECO:0007669"/>
    <property type="project" value="TreeGrafter"/>
</dbReference>
<accession>A0AA36MJJ1</accession>
<evidence type="ECO:0000313" key="3">
    <source>
        <dbReference type="Proteomes" id="UP001178507"/>
    </source>
</evidence>
<protein>
    <recommendedName>
        <fullName evidence="4">Cation/H+ exchanger domain-containing protein</fullName>
    </recommendedName>
</protein>
<organism evidence="2 3">
    <name type="scientific">Effrenium voratum</name>
    <dbReference type="NCBI Taxonomy" id="2562239"/>
    <lineage>
        <taxon>Eukaryota</taxon>
        <taxon>Sar</taxon>
        <taxon>Alveolata</taxon>
        <taxon>Dinophyceae</taxon>
        <taxon>Suessiales</taxon>
        <taxon>Symbiodiniaceae</taxon>
        <taxon>Effrenium</taxon>
    </lineage>
</organism>
<feature type="transmembrane region" description="Helical" evidence="1">
    <location>
        <begin position="12"/>
        <end position="32"/>
    </location>
</feature>
<evidence type="ECO:0000256" key="1">
    <source>
        <dbReference type="SAM" id="Phobius"/>
    </source>
</evidence>
<dbReference type="PANTHER" id="PTHR31102:SF1">
    <property type="entry name" value="CATION_H+ EXCHANGER DOMAIN-CONTAINING PROTEIN"/>
    <property type="match status" value="1"/>
</dbReference>
<feature type="transmembrane region" description="Helical" evidence="1">
    <location>
        <begin position="397"/>
        <end position="417"/>
    </location>
</feature>
<feature type="transmembrane region" description="Helical" evidence="1">
    <location>
        <begin position="261"/>
        <end position="277"/>
    </location>
</feature>
<evidence type="ECO:0000313" key="2">
    <source>
        <dbReference type="EMBL" id="CAJ1374116.1"/>
    </source>
</evidence>
<dbReference type="AlphaFoldDB" id="A0AA36MJJ1"/>
<dbReference type="InterPro" id="IPR051843">
    <property type="entry name" value="CPA1_transporter"/>
</dbReference>
<name>A0AA36MJJ1_9DINO</name>
<dbReference type="Proteomes" id="UP001178507">
    <property type="component" value="Unassembled WGS sequence"/>
</dbReference>
<gene>
    <name evidence="2" type="ORF">EVOR1521_LOCUS3742</name>
</gene>